<dbReference type="EMBL" id="CALQ01001345">
    <property type="protein sequence ID" value="CCM17614.1"/>
    <property type="molecule type" value="Genomic_DNA"/>
</dbReference>
<feature type="compositionally biased region" description="Pro residues" evidence="1">
    <location>
        <begin position="8"/>
        <end position="21"/>
    </location>
</feature>
<gene>
    <name evidence="2" type="primary">LgM4147LRVhigh.30.01680.00120</name>
    <name evidence="2" type="ORF">BN36_3051130</name>
</gene>
<evidence type="ECO:0000256" key="1">
    <source>
        <dbReference type="SAM" id="MobiDB-lite"/>
    </source>
</evidence>
<accession>A0A1E1J222</accession>
<evidence type="ECO:0000313" key="2">
    <source>
        <dbReference type="EMBL" id="CCM17614.1"/>
    </source>
</evidence>
<name>A0A1E1J222_LEIGU</name>
<organism evidence="2">
    <name type="scientific">Leishmania guyanensis</name>
    <dbReference type="NCBI Taxonomy" id="5670"/>
    <lineage>
        <taxon>Eukaryota</taxon>
        <taxon>Discoba</taxon>
        <taxon>Euglenozoa</taxon>
        <taxon>Kinetoplastea</taxon>
        <taxon>Metakinetoplastina</taxon>
        <taxon>Trypanosomatida</taxon>
        <taxon>Trypanosomatidae</taxon>
        <taxon>Leishmaniinae</taxon>
        <taxon>Leishmania</taxon>
        <taxon>Leishmania guyanensis species complex</taxon>
    </lineage>
</organism>
<reference evidence="2" key="1">
    <citation type="submission" date="2012-08" db="EMBL/GenBank/DDBJ databases">
        <title>Comparative genomics of metastatic and non-metastatic Leishmania guyanensis provides insights into polygenic factors involved in Leishmania RNA virus infection.</title>
        <authorList>
            <person name="Smith D."/>
            <person name="Hertz-Fowler C."/>
            <person name="Martin R."/>
            <person name="Dickens N."/>
            <person name="Fasel N."/>
            <person name="Falquet L."/>
            <person name="Beverley S."/>
            <person name="Zangger H."/>
            <person name="Calderon-Copete S."/>
            <person name="Mottram J."/>
            <person name="Xenarios I."/>
        </authorList>
    </citation>
    <scope>NUCLEOTIDE SEQUENCE</scope>
    <source>
        <strain evidence="2">MHOM/BR/75/M4147/SSU:IR2SAT-LUC</strain>
    </source>
</reference>
<feature type="region of interest" description="Disordered" evidence="1">
    <location>
        <begin position="1"/>
        <end position="21"/>
    </location>
</feature>
<dbReference type="AlphaFoldDB" id="A0A1E1J222"/>
<sequence length="99" mass="10955">MVACTQQAPPPGSPLSLPPSPGVRHHAAWSTKSQLILPLKLSCSRFSRFAFPLLYATPDFSRWLRAWVSVISRDVLYLIFAKQERHRGSATALPTPKAA</sequence>
<proteinExistence type="predicted"/>
<protein>
    <submittedName>
        <fullName evidence="2">Uncharacterized protein</fullName>
    </submittedName>
</protein>